<feature type="region of interest" description="Disordered" evidence="1">
    <location>
        <begin position="82"/>
        <end position="102"/>
    </location>
</feature>
<gene>
    <name evidence="2" type="ordered locus">Bphy_7372</name>
</gene>
<accession>B2JXJ4</accession>
<organism evidence="2 3">
    <name type="scientific">Paraburkholderia phymatum (strain DSM 17167 / CIP 108236 / LMG 21445 / STM815)</name>
    <name type="common">Burkholderia phymatum</name>
    <dbReference type="NCBI Taxonomy" id="391038"/>
    <lineage>
        <taxon>Bacteria</taxon>
        <taxon>Pseudomonadati</taxon>
        <taxon>Pseudomonadota</taxon>
        <taxon>Betaproteobacteria</taxon>
        <taxon>Burkholderiales</taxon>
        <taxon>Burkholderiaceae</taxon>
        <taxon>Paraburkholderia</taxon>
    </lineage>
</organism>
<geneLocation type="plasmid" evidence="2 3">
    <name>pBPHY02</name>
</geneLocation>
<dbReference type="Proteomes" id="UP000001192">
    <property type="component" value="Plasmid pBPHY02"/>
</dbReference>
<protein>
    <submittedName>
        <fullName evidence="2">Uncharacterized protein</fullName>
    </submittedName>
</protein>
<evidence type="ECO:0000256" key="1">
    <source>
        <dbReference type="SAM" id="MobiDB-lite"/>
    </source>
</evidence>
<keyword evidence="2" id="KW-0614">Plasmid</keyword>
<evidence type="ECO:0000313" key="3">
    <source>
        <dbReference type="Proteomes" id="UP000001192"/>
    </source>
</evidence>
<proteinExistence type="predicted"/>
<dbReference type="HOGENOM" id="CLU_1902761_0_0_4"/>
<sequence>MTEAPIEPAPVAETAAIEAPDDVTHVLAEIAAGRLRGTVSEIRKFTNTCINGTKEDSNARRTVAMNRTQSAAPVSSSWKVMQPSMNVRARRSPYEKAAAGDKKLSCSGRLATGVASGLEERIDQETEYRRSVP</sequence>
<dbReference type="EMBL" id="CP001046">
    <property type="protein sequence ID" value="ACC76352.1"/>
    <property type="molecule type" value="Genomic_DNA"/>
</dbReference>
<evidence type="ECO:0000313" key="2">
    <source>
        <dbReference type="EMBL" id="ACC76352.1"/>
    </source>
</evidence>
<name>B2JXJ4_PARP8</name>
<dbReference type="KEGG" id="bph:Bphy_7372"/>
<dbReference type="AlphaFoldDB" id="B2JXJ4"/>
<keyword evidence="3" id="KW-1185">Reference proteome</keyword>
<feature type="compositionally biased region" description="Basic and acidic residues" evidence="1">
    <location>
        <begin position="92"/>
        <end position="102"/>
    </location>
</feature>
<reference evidence="3" key="1">
    <citation type="journal article" date="2014" name="Stand. Genomic Sci.">
        <title>Complete genome sequence of Burkholderia phymatum STM815(T), a broad host range and efficient nitrogen-fixing symbiont of Mimosa species.</title>
        <authorList>
            <person name="Moulin L."/>
            <person name="Klonowska A."/>
            <person name="Caroline B."/>
            <person name="Booth K."/>
            <person name="Vriezen J.A."/>
            <person name="Melkonian R."/>
            <person name="James E.K."/>
            <person name="Young J.P."/>
            <person name="Bena G."/>
            <person name="Hauser L."/>
            <person name="Land M."/>
            <person name="Kyrpides N."/>
            <person name="Bruce D."/>
            <person name="Chain P."/>
            <person name="Copeland A."/>
            <person name="Pitluck S."/>
            <person name="Woyke T."/>
            <person name="Lizotte-Waniewski M."/>
            <person name="Bristow J."/>
            <person name="Riley M."/>
        </authorList>
    </citation>
    <scope>NUCLEOTIDE SEQUENCE [LARGE SCALE GENOMIC DNA]</scope>
    <source>
        <strain evidence="3">DSM 17167 / CIP 108236 / LMG 21445 / STM815</strain>
        <plasmid evidence="3">Plasmid pBPHY02</plasmid>
    </source>
</reference>